<gene>
    <name evidence="1" type="ORF">J2Z17_004309</name>
</gene>
<proteinExistence type="predicted"/>
<sequence>MIQRCRWKHEFADGRQYCPRAMGEKMSRKVVDSNAMQSEALRSFLSASTSNYAVLNDYAAMEAYKGDTLISIFRSMNIVCEFPRQIIVLKTTGRICSLAGRARGLQRRMIEERQTRDFPNFCRRVSTGSVPAGERTAR</sequence>
<dbReference type="EMBL" id="JAGGJU010000013">
    <property type="protein sequence ID" value="MBP1852850.1"/>
    <property type="molecule type" value="Genomic_DNA"/>
</dbReference>
<dbReference type="Proteomes" id="UP000759443">
    <property type="component" value="Unassembled WGS sequence"/>
</dbReference>
<dbReference type="RefSeq" id="WP_209948027.1">
    <property type="nucleotide sequence ID" value="NZ_JAGGJU010000013.1"/>
</dbReference>
<evidence type="ECO:0000313" key="2">
    <source>
        <dbReference type="Proteomes" id="UP000759443"/>
    </source>
</evidence>
<reference evidence="1 2" key="1">
    <citation type="submission" date="2021-03" db="EMBL/GenBank/DDBJ databases">
        <title>Genomic Encyclopedia of Type Strains, Phase IV (KMG-IV): sequencing the most valuable type-strain genomes for metagenomic binning, comparative biology and taxonomic classification.</title>
        <authorList>
            <person name="Goeker M."/>
        </authorList>
    </citation>
    <scope>NUCLEOTIDE SEQUENCE [LARGE SCALE GENOMIC DNA]</scope>
    <source>
        <strain evidence="1 2">DSM 21600</strain>
    </source>
</reference>
<comment type="caution">
    <text evidence="1">The sequence shown here is derived from an EMBL/GenBank/DDBJ whole genome shotgun (WGS) entry which is preliminary data.</text>
</comment>
<protein>
    <submittedName>
        <fullName evidence="1">Uncharacterized protein</fullName>
    </submittedName>
</protein>
<keyword evidence="2" id="KW-1185">Reference proteome</keyword>
<evidence type="ECO:0000313" key="1">
    <source>
        <dbReference type="EMBL" id="MBP1852850.1"/>
    </source>
</evidence>
<organism evidence="1 2">
    <name type="scientific">Rhizobium halophytocola</name>
    <dbReference type="NCBI Taxonomy" id="735519"/>
    <lineage>
        <taxon>Bacteria</taxon>
        <taxon>Pseudomonadati</taxon>
        <taxon>Pseudomonadota</taxon>
        <taxon>Alphaproteobacteria</taxon>
        <taxon>Hyphomicrobiales</taxon>
        <taxon>Rhizobiaceae</taxon>
        <taxon>Rhizobium/Agrobacterium group</taxon>
        <taxon>Rhizobium</taxon>
    </lineage>
</organism>
<name>A0ABS4E4I2_9HYPH</name>
<accession>A0ABS4E4I2</accession>